<dbReference type="GO" id="GO:0005634">
    <property type="term" value="C:nucleus"/>
    <property type="evidence" value="ECO:0007669"/>
    <property type="project" value="UniProtKB-SubCell"/>
</dbReference>
<dbReference type="PROSITE" id="PS00674">
    <property type="entry name" value="AAA"/>
    <property type="match status" value="1"/>
</dbReference>
<dbReference type="InterPro" id="IPR058249">
    <property type="entry name" value="Pch2_C"/>
</dbReference>
<comment type="function">
    <text evidence="3">Plays a key role in chromosome recombination and chromosome structure development during meiosis. Required at early steps in meiotic recombination that leads to non-crossovers pathways. Also needed for efficient completion of homologous synapsis by influencing crossover distribution along the chromosomes affecting both crossovers and non-crossovers pathways.</text>
</comment>
<evidence type="ECO:0000256" key="1">
    <source>
        <dbReference type="ARBA" id="ARBA00022741"/>
    </source>
</evidence>
<evidence type="ECO:0000256" key="2">
    <source>
        <dbReference type="ARBA" id="ARBA00022840"/>
    </source>
</evidence>
<comment type="subcellular location">
    <subcellularLocation>
        <location evidence="3">Nucleus</location>
    </subcellularLocation>
</comment>
<dbReference type="PANTHER" id="PTHR45991">
    <property type="entry name" value="PACHYTENE CHECKPOINT PROTEIN 2"/>
    <property type="match status" value="1"/>
</dbReference>
<sequence length="416" mass="46011">MVYNYFWKEKRPPTEAYLQLEEQTEDHRPHSPCGRGRGGGAWGARAQVEGSLGGTWSGRGEPGEHILRGGAWGARTQVEVEDEQVAEQQQTDERQQQDQQPERQEDAFAGPHGGDREEEQPRVLSLTLVSTVLASPLSLELKGHKPLSRACDQNNISFSKTINPRQQLSSLGPLGPPPGTGSRHPKGLRHTCCRRCNAWIWYSWEGGWTRQPGGKVQTPASEPLWPLGPRLSSVSVCPCFSVRPCSAGRSGLDPTGHLRAGPGLWAGWQAGGPHSNVVILTTSNITERIDVAFVDRADIRQYIGPPSAAAIFKIYLSCLEELMRCQIIYPRQQLLTLRELEMIGFIENNVSKLSLLLSEISRKSEGLSGRVLRKLPFLAHALYIQAPTVTIEGFLQALSLAVDKQFEERKKLSSCV</sequence>
<dbReference type="SUPFAM" id="SSF52540">
    <property type="entry name" value="P-loop containing nucleoside triphosphate hydrolases"/>
    <property type="match status" value="1"/>
</dbReference>
<dbReference type="AlphaFoldDB" id="A0A5N3X6H7"/>
<feature type="domain" description="Pachytene checkpoint protein 2 C-terminal" evidence="5">
    <location>
        <begin position="307"/>
        <end position="405"/>
    </location>
</feature>
<comment type="subunit">
    <text evidence="3">Specifically interacts with the ligand binding domain of the thyroid receptor (TR). This interaction does not require the presence of thyroid hormone for its interaction. Interacts with proteasome subunit PSMA8; to participate in meiosis progression during spermatogenesis.</text>
</comment>
<dbReference type="InterPro" id="IPR044539">
    <property type="entry name" value="Pch2-like"/>
</dbReference>
<evidence type="ECO:0000256" key="3">
    <source>
        <dbReference type="RuleBase" id="RU369050"/>
    </source>
</evidence>
<dbReference type="InterPro" id="IPR027417">
    <property type="entry name" value="P-loop_NTPase"/>
</dbReference>
<organism evidence="6 7">
    <name type="scientific">Muntiacus reevesi</name>
    <name type="common">Reeves' muntjac</name>
    <name type="synonym">Cervus reevesi</name>
    <dbReference type="NCBI Taxonomy" id="9886"/>
    <lineage>
        <taxon>Eukaryota</taxon>
        <taxon>Metazoa</taxon>
        <taxon>Chordata</taxon>
        <taxon>Craniata</taxon>
        <taxon>Vertebrata</taxon>
        <taxon>Euteleostomi</taxon>
        <taxon>Mammalia</taxon>
        <taxon>Eutheria</taxon>
        <taxon>Laurasiatheria</taxon>
        <taxon>Artiodactyla</taxon>
        <taxon>Ruminantia</taxon>
        <taxon>Pecora</taxon>
        <taxon>Cervidae</taxon>
        <taxon>Muntiacinae</taxon>
        <taxon>Muntiacus</taxon>
    </lineage>
</organism>
<evidence type="ECO:0000259" key="5">
    <source>
        <dbReference type="Pfam" id="PF23242"/>
    </source>
</evidence>
<name>A0A5N3X6H7_MUNRE</name>
<dbReference type="GO" id="GO:0007283">
    <property type="term" value="P:spermatogenesis"/>
    <property type="evidence" value="ECO:0007669"/>
    <property type="project" value="UniProtKB-UniRule"/>
</dbReference>
<comment type="similarity">
    <text evidence="3">Belongs to the AAA ATPase family. PCH2 subfamily.</text>
</comment>
<accession>A0A5N3X6H7</accession>
<feature type="region of interest" description="Disordered" evidence="4">
    <location>
        <begin position="162"/>
        <end position="187"/>
    </location>
</feature>
<comment type="caution">
    <text evidence="6">The sequence shown here is derived from an EMBL/GenBank/DDBJ whole genome shotgun (WGS) entry which is preliminary data.</text>
</comment>
<dbReference type="GO" id="GO:0005524">
    <property type="term" value="F:ATP binding"/>
    <property type="evidence" value="ECO:0007669"/>
    <property type="project" value="UniProtKB-KW"/>
</dbReference>
<evidence type="ECO:0000313" key="7">
    <source>
        <dbReference type="Proteomes" id="UP000326062"/>
    </source>
</evidence>
<evidence type="ECO:0000313" key="6">
    <source>
        <dbReference type="EMBL" id="KAB0369790.1"/>
    </source>
</evidence>
<keyword evidence="7" id="KW-1185">Reference proteome</keyword>
<evidence type="ECO:0000256" key="4">
    <source>
        <dbReference type="SAM" id="MobiDB-lite"/>
    </source>
</evidence>
<gene>
    <name evidence="6" type="ORF">FD755_018783</name>
</gene>
<dbReference type="Proteomes" id="UP000326062">
    <property type="component" value="Chromosome 13"/>
</dbReference>
<dbReference type="GO" id="GO:0005694">
    <property type="term" value="C:chromosome"/>
    <property type="evidence" value="ECO:0007669"/>
    <property type="project" value="TreeGrafter"/>
</dbReference>
<dbReference type="Pfam" id="PF23242">
    <property type="entry name" value="AAA_lid_TRIP13_C"/>
    <property type="match status" value="1"/>
</dbReference>
<dbReference type="GO" id="GO:0016887">
    <property type="term" value="F:ATP hydrolysis activity"/>
    <property type="evidence" value="ECO:0007669"/>
    <property type="project" value="InterPro"/>
</dbReference>
<feature type="region of interest" description="Disordered" evidence="4">
    <location>
        <begin position="80"/>
        <end position="121"/>
    </location>
</feature>
<keyword evidence="3" id="KW-0469">Meiosis</keyword>
<keyword evidence="2" id="KW-0067">ATP-binding</keyword>
<dbReference type="InterPro" id="IPR003960">
    <property type="entry name" value="ATPase_AAA_CS"/>
</dbReference>
<protein>
    <recommendedName>
        <fullName evidence="3">Pachytene checkpoint protein 2 homolog</fullName>
        <shortName evidence="3">TR-interacting protein 13</shortName>
        <shortName evidence="3">TRIP-13</shortName>
    </recommendedName>
    <alternativeName>
        <fullName evidence="3">Thyroid hormone receptor interactor 13</fullName>
    </alternativeName>
    <alternativeName>
        <fullName evidence="3">Thyroid receptor-interacting protein 13</fullName>
    </alternativeName>
</protein>
<proteinExistence type="inferred from homology"/>
<keyword evidence="3" id="KW-0539">Nucleus</keyword>
<feature type="compositionally biased region" description="Basic and acidic residues" evidence="4">
    <location>
        <begin position="91"/>
        <end position="106"/>
    </location>
</feature>
<feature type="region of interest" description="Disordered" evidence="4">
    <location>
        <begin position="21"/>
        <end position="44"/>
    </location>
</feature>
<dbReference type="EMBL" id="VCEB01000015">
    <property type="protein sequence ID" value="KAB0369790.1"/>
    <property type="molecule type" value="Genomic_DNA"/>
</dbReference>
<dbReference type="GO" id="GO:0007131">
    <property type="term" value="P:reciprocal meiotic recombination"/>
    <property type="evidence" value="ECO:0007669"/>
    <property type="project" value="UniProtKB-UniRule"/>
</dbReference>
<dbReference type="PANTHER" id="PTHR45991:SF1">
    <property type="entry name" value="PACHYTENE CHECKPOINT PROTEIN 2 HOMOLOG"/>
    <property type="match status" value="1"/>
</dbReference>
<dbReference type="GO" id="GO:0051598">
    <property type="term" value="P:meiotic recombination checkpoint signaling"/>
    <property type="evidence" value="ECO:0007669"/>
    <property type="project" value="TreeGrafter"/>
</dbReference>
<reference evidence="6 7" key="1">
    <citation type="submission" date="2019-06" db="EMBL/GenBank/DDBJ databases">
        <title>Discovery of a novel chromosome fission-fusion reversal in muntjac.</title>
        <authorList>
            <person name="Mudd A.B."/>
            <person name="Bredeson J.V."/>
            <person name="Baum R."/>
            <person name="Hockemeyer D."/>
            <person name="Rokhsar D.S."/>
        </authorList>
    </citation>
    <scope>NUCLEOTIDE SEQUENCE [LARGE SCALE GENOMIC DNA]</scope>
    <source>
        <strain evidence="6">UCam_UCB_Mr</strain>
        <tissue evidence="6">Fibroblast cell line</tissue>
    </source>
</reference>
<keyword evidence="1" id="KW-0547">Nucleotide-binding</keyword>